<proteinExistence type="inferred from homology"/>
<dbReference type="RefSeq" id="WP_196197257.1">
    <property type="nucleotide sequence ID" value="NZ_JADPRT010000014.1"/>
</dbReference>
<name>A0A931B8E8_9ACTN</name>
<dbReference type="CDD" id="cd00090">
    <property type="entry name" value="HTH_ARSR"/>
    <property type="match status" value="1"/>
</dbReference>
<evidence type="ECO:0000313" key="4">
    <source>
        <dbReference type="Proteomes" id="UP000657385"/>
    </source>
</evidence>
<comment type="caution">
    <text evidence="3">The sequence shown here is derived from an EMBL/GenBank/DDBJ whole genome shotgun (WGS) entry which is preliminary data.</text>
</comment>
<protein>
    <submittedName>
        <fullName evidence="3">ROK family transcriptional regulator</fullName>
    </submittedName>
</protein>
<dbReference type="SUPFAM" id="SSF46785">
    <property type="entry name" value="Winged helix' DNA-binding domain"/>
    <property type="match status" value="1"/>
</dbReference>
<keyword evidence="4" id="KW-1185">Reference proteome</keyword>
<dbReference type="Gene3D" id="1.10.10.10">
    <property type="entry name" value="Winged helix-like DNA-binding domain superfamily/Winged helix DNA-binding domain"/>
    <property type="match status" value="1"/>
</dbReference>
<dbReference type="InterPro" id="IPR000835">
    <property type="entry name" value="HTH_MarR-typ"/>
</dbReference>
<dbReference type="InterPro" id="IPR011991">
    <property type="entry name" value="ArsR-like_HTH"/>
</dbReference>
<dbReference type="Proteomes" id="UP000657385">
    <property type="component" value="Unassembled WGS sequence"/>
</dbReference>
<comment type="similarity">
    <text evidence="1">Belongs to the ROK (NagC/XylR) family.</text>
</comment>
<dbReference type="InterPro" id="IPR036388">
    <property type="entry name" value="WH-like_DNA-bd_sf"/>
</dbReference>
<dbReference type="PANTHER" id="PTHR18964:SF149">
    <property type="entry name" value="BIFUNCTIONAL UDP-N-ACETYLGLUCOSAMINE 2-EPIMERASE_N-ACETYLMANNOSAMINE KINASE"/>
    <property type="match status" value="1"/>
</dbReference>
<dbReference type="Gene3D" id="3.30.420.40">
    <property type="match status" value="2"/>
</dbReference>
<evidence type="ECO:0000256" key="1">
    <source>
        <dbReference type="ARBA" id="ARBA00006479"/>
    </source>
</evidence>
<evidence type="ECO:0000313" key="3">
    <source>
        <dbReference type="EMBL" id="MBF9072103.1"/>
    </source>
</evidence>
<dbReference type="EMBL" id="JADPRT010000014">
    <property type="protein sequence ID" value="MBF9072103.1"/>
    <property type="molecule type" value="Genomic_DNA"/>
</dbReference>
<dbReference type="InterPro" id="IPR000600">
    <property type="entry name" value="ROK"/>
</dbReference>
<dbReference type="AlphaFoldDB" id="A0A931B8E8"/>
<dbReference type="Pfam" id="PF00480">
    <property type="entry name" value="ROK"/>
    <property type="match status" value="1"/>
</dbReference>
<dbReference type="InterPro" id="IPR036390">
    <property type="entry name" value="WH_DNA-bd_sf"/>
</dbReference>
<feature type="domain" description="HTH marR-type" evidence="2">
    <location>
        <begin position="17"/>
        <end position="61"/>
    </location>
</feature>
<evidence type="ECO:0000259" key="2">
    <source>
        <dbReference type="Pfam" id="PF12802"/>
    </source>
</evidence>
<dbReference type="SUPFAM" id="SSF53067">
    <property type="entry name" value="Actin-like ATPase domain"/>
    <property type="match status" value="1"/>
</dbReference>
<dbReference type="Pfam" id="PF12802">
    <property type="entry name" value="MarR_2"/>
    <property type="match status" value="1"/>
</dbReference>
<dbReference type="InterPro" id="IPR043129">
    <property type="entry name" value="ATPase_NBD"/>
</dbReference>
<dbReference type="PANTHER" id="PTHR18964">
    <property type="entry name" value="ROK (REPRESSOR, ORF, KINASE) FAMILY"/>
    <property type="match status" value="1"/>
</dbReference>
<gene>
    <name evidence="3" type="ORF">I2501_29165</name>
</gene>
<sequence length="455" mass="47127">MTDEGRRNVRDLRRGNRARLLRRLYFHGPLSRQELVHATGLSSASVSNVVADLLEAGVVVEAGAVESDGGRPRILLRVDHARFQAIGVDVGETRVRMERFDLGLHELAAVDVPMTGSGAGAGSLEPDQVVAAIAGGLRELTAGVAEPLLGVGIGVPGIVQHQPEAVVHGQTVGWDAVPLEQLLREHTDLPLHIDNGATTMAQAEMWFGAGSVTGGTARPGSAVFLLLGSGAGGAVIVDGAPMRGSTTSAGEWGHLNVEYGGRRCRCGARGCLEAYVGAEAVIARFQEAVGDDDLMDSQNLGADEESGLRRILTVADEDTGLGDAAREVLDETAVRIGVGIANVVNFLNPQQVIIGGWAGLAMAPRLLPRIREVAREHALRLPYALTSVELGALGPDAVARGAATLPVARFLAAGGVLPAGPPAVLPAGMPAGLPGGLPATRPSAVPIAARERVRE</sequence>
<organism evidence="3 4">
    <name type="scientific">Streptacidiphilus fuscans</name>
    <dbReference type="NCBI Taxonomy" id="2789292"/>
    <lineage>
        <taxon>Bacteria</taxon>
        <taxon>Bacillati</taxon>
        <taxon>Actinomycetota</taxon>
        <taxon>Actinomycetes</taxon>
        <taxon>Kitasatosporales</taxon>
        <taxon>Streptomycetaceae</taxon>
        <taxon>Streptacidiphilus</taxon>
    </lineage>
</organism>
<accession>A0A931B8E8</accession>
<reference evidence="3" key="1">
    <citation type="submission" date="2020-11" db="EMBL/GenBank/DDBJ databases">
        <title>Isolation and identification of active actinomycetes.</title>
        <authorList>
            <person name="Yu B."/>
        </authorList>
    </citation>
    <scope>NUCLEOTIDE SEQUENCE</scope>
    <source>
        <strain evidence="3">NEAU-YB345</strain>
    </source>
</reference>